<accession>A0AAE0TAV3</accession>
<reference evidence="1" key="3">
    <citation type="submission" date="2023-05" db="EMBL/GenBank/DDBJ databases">
        <authorList>
            <person name="Smith C.H."/>
        </authorList>
    </citation>
    <scope>NUCLEOTIDE SEQUENCE</scope>
    <source>
        <strain evidence="1">CHS0354</strain>
        <tissue evidence="1">Mantle</tissue>
    </source>
</reference>
<reference evidence="1" key="2">
    <citation type="journal article" date="2021" name="Genome Biol. Evol.">
        <title>Developing a high-quality reference genome for a parasitic bivalve with doubly uniparental inheritance (Bivalvia: Unionida).</title>
        <authorList>
            <person name="Smith C.H."/>
        </authorList>
    </citation>
    <scope>NUCLEOTIDE SEQUENCE</scope>
    <source>
        <strain evidence="1">CHS0354</strain>
        <tissue evidence="1">Mantle</tissue>
    </source>
</reference>
<organism evidence="1 2">
    <name type="scientific">Potamilus streckersoni</name>
    <dbReference type="NCBI Taxonomy" id="2493646"/>
    <lineage>
        <taxon>Eukaryota</taxon>
        <taxon>Metazoa</taxon>
        <taxon>Spiralia</taxon>
        <taxon>Lophotrochozoa</taxon>
        <taxon>Mollusca</taxon>
        <taxon>Bivalvia</taxon>
        <taxon>Autobranchia</taxon>
        <taxon>Heteroconchia</taxon>
        <taxon>Palaeoheterodonta</taxon>
        <taxon>Unionida</taxon>
        <taxon>Unionoidea</taxon>
        <taxon>Unionidae</taxon>
        <taxon>Ambleminae</taxon>
        <taxon>Lampsilini</taxon>
        <taxon>Potamilus</taxon>
    </lineage>
</organism>
<feature type="non-terminal residue" evidence="1">
    <location>
        <position position="1"/>
    </location>
</feature>
<dbReference type="EMBL" id="JAEAOA010002021">
    <property type="protein sequence ID" value="KAK3606982.1"/>
    <property type="molecule type" value="Genomic_DNA"/>
</dbReference>
<comment type="caution">
    <text evidence="1">The sequence shown here is derived from an EMBL/GenBank/DDBJ whole genome shotgun (WGS) entry which is preliminary data.</text>
</comment>
<sequence>EEDITRPLDKIIADQKKAADDITIVTDTVNRVEARLTNLSTDVNPKIGDIDKIKITRLAEKVKQIVYVIRSGEFDWIKDQGDGNNLSDPFNIVGGASPIEGSTLRSLNYVGGLIP</sequence>
<reference evidence="1" key="1">
    <citation type="journal article" date="2021" name="Genome Biol. Evol.">
        <title>A High-Quality Reference Genome for a Parasitic Bivalve with Doubly Uniparental Inheritance (Bivalvia: Unionida).</title>
        <authorList>
            <person name="Smith C.H."/>
        </authorList>
    </citation>
    <scope>NUCLEOTIDE SEQUENCE</scope>
    <source>
        <strain evidence="1">CHS0354</strain>
    </source>
</reference>
<gene>
    <name evidence="1" type="ORF">CHS0354_034460</name>
</gene>
<dbReference type="AlphaFoldDB" id="A0AAE0TAV3"/>
<protein>
    <submittedName>
        <fullName evidence="1">Uncharacterized protein</fullName>
    </submittedName>
</protein>
<dbReference type="Proteomes" id="UP001195483">
    <property type="component" value="Unassembled WGS sequence"/>
</dbReference>
<keyword evidence="2" id="KW-1185">Reference proteome</keyword>
<proteinExistence type="predicted"/>
<evidence type="ECO:0000313" key="1">
    <source>
        <dbReference type="EMBL" id="KAK3606982.1"/>
    </source>
</evidence>
<name>A0AAE0TAV3_9BIVA</name>
<evidence type="ECO:0000313" key="2">
    <source>
        <dbReference type="Proteomes" id="UP001195483"/>
    </source>
</evidence>